<sequence length="165" mass="16453">MAQKNPALPGLVILSAPAYFVGGYSGTPALRVPICGALNPATGPTSTICPGYHLQKTEAMWQATCDGSKTTLGASTTAVYRCNWGIKGNKLESGAGTYGLTCTTNKTTITGIDDSDAEAADVPTSTEETTSLAITPDAANAGDGKGGNGVGNGGAGNNDVNPGRA</sequence>
<evidence type="ECO:0000313" key="3">
    <source>
        <dbReference type="Proteomes" id="UP000298218"/>
    </source>
</evidence>
<keyword evidence="3" id="KW-1185">Reference proteome</keyword>
<evidence type="ECO:0000313" key="2">
    <source>
        <dbReference type="EMBL" id="TFD78866.1"/>
    </source>
</evidence>
<name>A0A4Y8KQP5_9MICO</name>
<accession>A0A4Y8KQP5</accession>
<evidence type="ECO:0000256" key="1">
    <source>
        <dbReference type="SAM" id="MobiDB-lite"/>
    </source>
</evidence>
<dbReference type="Proteomes" id="UP000298218">
    <property type="component" value="Unassembled WGS sequence"/>
</dbReference>
<dbReference type="AlphaFoldDB" id="A0A4Y8KQP5"/>
<dbReference type="EMBL" id="SOHQ01000027">
    <property type="protein sequence ID" value="TFD78866.1"/>
    <property type="molecule type" value="Genomic_DNA"/>
</dbReference>
<protein>
    <submittedName>
        <fullName evidence="2">Uncharacterized protein</fullName>
    </submittedName>
</protein>
<reference evidence="2 3" key="1">
    <citation type="submission" date="2019-03" db="EMBL/GenBank/DDBJ databases">
        <title>Genomics of glacier-inhabiting Cryobacterium strains.</title>
        <authorList>
            <person name="Liu Q."/>
            <person name="Xin Y.-H."/>
        </authorList>
    </citation>
    <scope>NUCLEOTIDE SEQUENCE [LARGE SCALE GENOMIC DNA]</scope>
    <source>
        <strain evidence="2 3">CGMCC 1.4292</strain>
    </source>
</reference>
<feature type="region of interest" description="Disordered" evidence="1">
    <location>
        <begin position="114"/>
        <end position="165"/>
    </location>
</feature>
<dbReference type="RefSeq" id="WP_134174633.1">
    <property type="nucleotide sequence ID" value="NZ_SODI01000001.1"/>
</dbReference>
<proteinExistence type="predicted"/>
<feature type="compositionally biased region" description="Gly residues" evidence="1">
    <location>
        <begin position="143"/>
        <end position="156"/>
    </location>
</feature>
<gene>
    <name evidence="2" type="ORF">E3T53_08750</name>
</gene>
<comment type="caution">
    <text evidence="2">The sequence shown here is derived from an EMBL/GenBank/DDBJ whole genome shotgun (WGS) entry which is preliminary data.</text>
</comment>
<feature type="compositionally biased region" description="Polar residues" evidence="1">
    <location>
        <begin position="123"/>
        <end position="133"/>
    </location>
</feature>
<organism evidence="2 3">
    <name type="scientific">Cryobacterium psychrophilum</name>
    <dbReference type="NCBI Taxonomy" id="41988"/>
    <lineage>
        <taxon>Bacteria</taxon>
        <taxon>Bacillati</taxon>
        <taxon>Actinomycetota</taxon>
        <taxon>Actinomycetes</taxon>
        <taxon>Micrococcales</taxon>
        <taxon>Microbacteriaceae</taxon>
        <taxon>Cryobacterium</taxon>
    </lineage>
</organism>